<feature type="domain" description="Aminopeptidase N-like N-terminal" evidence="14">
    <location>
        <begin position="47"/>
        <end position="225"/>
    </location>
</feature>
<evidence type="ECO:0000256" key="6">
    <source>
        <dbReference type="ARBA" id="ARBA00022723"/>
    </source>
</evidence>
<keyword evidence="4" id="KW-0336">GPI-anchor</keyword>
<dbReference type="OMA" id="NDEWIIL"/>
<dbReference type="GO" id="GO:0098552">
    <property type="term" value="C:side of membrane"/>
    <property type="evidence" value="ECO:0007669"/>
    <property type="project" value="UniProtKB-KW"/>
</dbReference>
<keyword evidence="4" id="KW-0325">Glycoprotein</keyword>
<dbReference type="GO" id="GO:0005886">
    <property type="term" value="C:plasma membrane"/>
    <property type="evidence" value="ECO:0007669"/>
    <property type="project" value="UniProtKB-SubCell"/>
</dbReference>
<dbReference type="KEGG" id="clec:106669628"/>
<dbReference type="Gene3D" id="2.60.40.1730">
    <property type="entry name" value="tricorn interacting facor f3 domain"/>
    <property type="match status" value="1"/>
</dbReference>
<dbReference type="PRINTS" id="PR00756">
    <property type="entry name" value="ALADIPTASE"/>
</dbReference>
<keyword evidence="6" id="KW-0479">Metal-binding</keyword>
<keyword evidence="5" id="KW-0645">Protease</keyword>
<dbReference type="Gene3D" id="1.25.50.20">
    <property type="match status" value="1"/>
</dbReference>
<dbReference type="EnsemblMetazoa" id="XM_014399210.2">
    <property type="protein sequence ID" value="XP_014254696.1"/>
    <property type="gene ID" value="LOC106669628"/>
</dbReference>
<evidence type="ECO:0000256" key="9">
    <source>
        <dbReference type="ARBA" id="ARBA00023049"/>
    </source>
</evidence>
<evidence type="ECO:0000256" key="4">
    <source>
        <dbReference type="ARBA" id="ARBA00022622"/>
    </source>
</evidence>
<dbReference type="GO" id="GO:0070006">
    <property type="term" value="F:metalloaminopeptidase activity"/>
    <property type="evidence" value="ECO:0007669"/>
    <property type="project" value="TreeGrafter"/>
</dbReference>
<evidence type="ECO:0000256" key="10">
    <source>
        <dbReference type="ARBA" id="ARBA00023288"/>
    </source>
</evidence>
<dbReference type="InterPro" id="IPR001930">
    <property type="entry name" value="Peptidase_M1"/>
</dbReference>
<keyword evidence="11" id="KW-0732">Signal</keyword>
<dbReference type="OrthoDB" id="275509at2759"/>
<evidence type="ECO:0000256" key="11">
    <source>
        <dbReference type="SAM" id="SignalP"/>
    </source>
</evidence>
<dbReference type="InterPro" id="IPR042097">
    <property type="entry name" value="Aminopeptidase_N-like_N_sf"/>
</dbReference>
<keyword evidence="16" id="KW-1185">Reference proteome</keyword>
<dbReference type="PANTHER" id="PTHR11533">
    <property type="entry name" value="PROTEASE M1 ZINC METALLOPROTEASE"/>
    <property type="match status" value="1"/>
</dbReference>
<dbReference type="InterPro" id="IPR024571">
    <property type="entry name" value="ERAP1-like_C_dom"/>
</dbReference>
<dbReference type="Proteomes" id="UP000494040">
    <property type="component" value="Unassembled WGS sequence"/>
</dbReference>
<evidence type="ECO:0000256" key="1">
    <source>
        <dbReference type="ARBA" id="ARBA00001947"/>
    </source>
</evidence>
<dbReference type="AlphaFoldDB" id="A0A8I6TG90"/>
<evidence type="ECO:0000259" key="13">
    <source>
        <dbReference type="Pfam" id="PF11838"/>
    </source>
</evidence>
<dbReference type="GO" id="GO:0005615">
    <property type="term" value="C:extracellular space"/>
    <property type="evidence" value="ECO:0007669"/>
    <property type="project" value="TreeGrafter"/>
</dbReference>
<dbReference type="GO" id="GO:0043171">
    <property type="term" value="P:peptide catabolic process"/>
    <property type="evidence" value="ECO:0007669"/>
    <property type="project" value="TreeGrafter"/>
</dbReference>
<feature type="domain" description="Peptidase M1 membrane alanine aminopeptidase" evidence="12">
    <location>
        <begin position="259"/>
        <end position="467"/>
    </location>
</feature>
<protein>
    <recommendedName>
        <fullName evidence="17">Aminopeptidase</fullName>
    </recommendedName>
</protein>
<dbReference type="Pfam" id="PF11838">
    <property type="entry name" value="ERAP1_C"/>
    <property type="match status" value="1"/>
</dbReference>
<dbReference type="InterPro" id="IPR050344">
    <property type="entry name" value="Peptidase_M1_aminopeptidases"/>
</dbReference>
<comment type="similarity">
    <text evidence="3">Belongs to the peptidase M1 family.</text>
</comment>
<dbReference type="GO" id="GO:0008270">
    <property type="term" value="F:zinc ion binding"/>
    <property type="evidence" value="ECO:0007669"/>
    <property type="project" value="InterPro"/>
</dbReference>
<comment type="cofactor">
    <cofactor evidence="1">
        <name>Zn(2+)</name>
        <dbReference type="ChEBI" id="CHEBI:29105"/>
    </cofactor>
</comment>
<dbReference type="Gene3D" id="2.60.40.1910">
    <property type="match status" value="1"/>
</dbReference>
<evidence type="ECO:0000313" key="16">
    <source>
        <dbReference type="Proteomes" id="UP000494040"/>
    </source>
</evidence>
<keyword evidence="7" id="KW-0378">Hydrolase</keyword>
<dbReference type="InterPro" id="IPR027268">
    <property type="entry name" value="Peptidase_M4/M1_CTD_sf"/>
</dbReference>
<evidence type="ECO:0000256" key="3">
    <source>
        <dbReference type="ARBA" id="ARBA00010136"/>
    </source>
</evidence>
<name>A0A8I6TG90_CIMLE</name>
<evidence type="ECO:0000256" key="2">
    <source>
        <dbReference type="ARBA" id="ARBA00004609"/>
    </source>
</evidence>
<dbReference type="InterPro" id="IPR045357">
    <property type="entry name" value="Aminopeptidase_N-like_N"/>
</dbReference>
<reference evidence="15" key="1">
    <citation type="submission" date="2022-01" db="UniProtKB">
        <authorList>
            <consortium name="EnsemblMetazoa"/>
        </authorList>
    </citation>
    <scope>IDENTIFICATION</scope>
</reference>
<sequence length="931" mass="108460">MRTVLAVILLFGIDNVLSEDEEHDENLSFEFNWYPIFYSIDFGSSIAVSKYNKLFSGSVRIEGIATKYTRELFLHSRVNVLNEYLLQGSRHIEIEEVSLNRTNDMLKLRLKSPLAKSDKFKLTLYYNNRLSDHAGPIHVIHSTDTYSGHYRPIMSTEFQPMGARELFPCIDLPRFKAMFDLNATKPPMMTALSNMPGDGANIRHSSMLNQMWEYFPPSIVKMSTYTMSVILLGLDYQNLTIDNRNTLWYSNLNKKSLKYKMDFIKTVVDNMESITGVKYMLPKLDHVLVVDKEVSGMESWGLITYNEQIFKEKGLMTLDEEIDLIDLVFHEIAHQWFGNLITCKYWCYAWLNECVTTYITTLMMDHMYPNLSLQGLYTVSQILTLMSNELHNPSVLQNLYDCNEVNYYYWDYEPEHYYKGAAILQMVANNIMTLETFMQGLKKYVQDNKHGSVIDRHLWRALESQFDETAKILTPTGELFTSLMRPWFENEGYPVVFISRSKDGLINAHQISISEGYKEHKWWIPLTYTTMKQKNFNDLRLKYWLKPNNESQFIDVAVQNDEWIILNLQNSGLYRVVYDTLTYDLLIKHLMTENIDDIHPINRAQLVDETFDLGLNHFINFDISLNLSKYLKRERHYLPFDRGMLQLEKIAEACAGTTLYPKINDYMKYLIIDAYYYVKSSNFKQYEVANYMFKSRVVQLACKLKIIHCVRQAKSGTLSIIKNKWNEYGVVPELRKTMWCTAVKTGNKTVLNYLTNKVDFSTTTPPIITDVYAHALLCANDSDAMFSVLLHIFTKKIITKNDINFLVTEVVPSDKNCTLIHFLTTNYTEVIQRYGDKIAKQILISIADHITDEECLKKLVQLADSKDVKIHINNIYAEDHTHLCNQMEKWLGKENVQFVDNTSTLSEGIILSNVFYKPQNTFFDLSLESMI</sequence>
<feature type="domain" description="ERAP1-like C-terminal" evidence="13">
    <location>
        <begin position="563"/>
        <end position="868"/>
    </location>
</feature>
<organism evidence="15 16">
    <name type="scientific">Cimex lectularius</name>
    <name type="common">Bed bug</name>
    <name type="synonym">Acanthia lectularia</name>
    <dbReference type="NCBI Taxonomy" id="79782"/>
    <lineage>
        <taxon>Eukaryota</taxon>
        <taxon>Metazoa</taxon>
        <taxon>Ecdysozoa</taxon>
        <taxon>Arthropoda</taxon>
        <taxon>Hexapoda</taxon>
        <taxon>Insecta</taxon>
        <taxon>Pterygota</taxon>
        <taxon>Neoptera</taxon>
        <taxon>Paraneoptera</taxon>
        <taxon>Hemiptera</taxon>
        <taxon>Heteroptera</taxon>
        <taxon>Panheteroptera</taxon>
        <taxon>Cimicomorpha</taxon>
        <taxon>Cimicidae</taxon>
        <taxon>Cimex</taxon>
    </lineage>
</organism>
<evidence type="ECO:0000259" key="12">
    <source>
        <dbReference type="Pfam" id="PF01433"/>
    </source>
</evidence>
<dbReference type="Gene3D" id="1.10.390.10">
    <property type="entry name" value="Neutral Protease Domain 2"/>
    <property type="match status" value="1"/>
</dbReference>
<dbReference type="Pfam" id="PF17900">
    <property type="entry name" value="Peptidase_M1_N"/>
    <property type="match status" value="1"/>
</dbReference>
<evidence type="ECO:0000313" key="15">
    <source>
        <dbReference type="EnsemblMetazoa" id="XP_014254696.1"/>
    </source>
</evidence>
<feature type="signal peptide" evidence="11">
    <location>
        <begin position="1"/>
        <end position="18"/>
    </location>
</feature>
<dbReference type="GO" id="GO:0005737">
    <property type="term" value="C:cytoplasm"/>
    <property type="evidence" value="ECO:0007669"/>
    <property type="project" value="TreeGrafter"/>
</dbReference>
<gene>
    <name evidence="15" type="primary">106669628</name>
</gene>
<dbReference type="InterPro" id="IPR014782">
    <property type="entry name" value="Peptidase_M1_dom"/>
</dbReference>
<evidence type="ECO:0000256" key="7">
    <source>
        <dbReference type="ARBA" id="ARBA00022801"/>
    </source>
</evidence>
<dbReference type="PANTHER" id="PTHR11533:SF294">
    <property type="entry name" value="THYROTROPIN-RELEASING HORMONE-DEGRADING ECTOENZYME"/>
    <property type="match status" value="1"/>
</dbReference>
<proteinExistence type="inferred from homology"/>
<dbReference type="SUPFAM" id="SSF63737">
    <property type="entry name" value="Leukotriene A4 hydrolase N-terminal domain"/>
    <property type="match status" value="1"/>
</dbReference>
<evidence type="ECO:0008006" key="17">
    <source>
        <dbReference type="Google" id="ProtNLM"/>
    </source>
</evidence>
<dbReference type="SUPFAM" id="SSF55486">
    <property type="entry name" value="Metalloproteases ('zincins'), catalytic domain"/>
    <property type="match status" value="1"/>
</dbReference>
<evidence type="ECO:0000256" key="8">
    <source>
        <dbReference type="ARBA" id="ARBA00022833"/>
    </source>
</evidence>
<feature type="chain" id="PRO_5035158824" description="Aminopeptidase" evidence="11">
    <location>
        <begin position="19"/>
        <end position="931"/>
    </location>
</feature>
<keyword evidence="9" id="KW-0482">Metalloprotease</keyword>
<accession>A0A8I6TG90</accession>
<dbReference type="GO" id="GO:0006508">
    <property type="term" value="P:proteolysis"/>
    <property type="evidence" value="ECO:0007669"/>
    <property type="project" value="UniProtKB-KW"/>
</dbReference>
<dbReference type="GO" id="GO:0042277">
    <property type="term" value="F:peptide binding"/>
    <property type="evidence" value="ECO:0007669"/>
    <property type="project" value="TreeGrafter"/>
</dbReference>
<evidence type="ECO:0000256" key="5">
    <source>
        <dbReference type="ARBA" id="ARBA00022670"/>
    </source>
</evidence>
<keyword evidence="10" id="KW-0449">Lipoprotein</keyword>
<evidence type="ECO:0000259" key="14">
    <source>
        <dbReference type="Pfam" id="PF17900"/>
    </source>
</evidence>
<dbReference type="Pfam" id="PF01433">
    <property type="entry name" value="Peptidase_M1"/>
    <property type="match status" value="1"/>
</dbReference>
<keyword evidence="4" id="KW-0472">Membrane</keyword>
<comment type="subcellular location">
    <subcellularLocation>
        <location evidence="2">Cell membrane</location>
        <topology evidence="2">Lipid-anchor</topology>
        <topology evidence="2">GPI-anchor</topology>
    </subcellularLocation>
</comment>
<keyword evidence="8" id="KW-0862">Zinc</keyword>